<name>A0ABU5YA39_9FLAO</name>
<protein>
    <submittedName>
        <fullName evidence="2">WG repeat-containing protein</fullName>
    </submittedName>
</protein>
<sequence>MKKILFLLKLTLLLCSFTGLTQPKYFIFEEKGKLGLVDLQGKTVLAPTFNSIEEKQPYFIACSKTKGCSVYNENLQLVLKGGYNSIELGCEGQFIVEKNGKYGVVSEKGAVILPLKYSNINSNKNGYTVKLNEKAGLFNSEGKEIIPISYHWVYTGKIDDNIPIVAELNDNNAGYINTKNEWVIPPTYQYAFAFRQGVARVKKGRNYMYINLKGEPVIQDFDNYVIQNFDNYVIEPSDNTYIVGVRKECKYMVYDLNGNLLDTYDGFINNWSGNAIFGVKKGGKWGYIDGYGKVIVPFEYEEVNNFSEGLASVRKDGKWGYINPKNEIVIPIEFTNKEVGFFKNGGAEYYTDRGAGLINLKGEIIAEPKYDSIEYVNGNIAIVSFNGYNYLYDFVKEKKLKRLRKVKIHKGFIAVEPRCD</sequence>
<feature type="chain" id="PRO_5045883645" evidence="1">
    <location>
        <begin position="22"/>
        <end position="420"/>
    </location>
</feature>
<dbReference type="RefSeq" id="WP_323979552.1">
    <property type="nucleotide sequence ID" value="NZ_JAYKBV010000009.1"/>
</dbReference>
<reference evidence="2 3" key="1">
    <citation type="submission" date="2023-12" db="EMBL/GenBank/DDBJ databases">
        <title>Genomic sequences of Capnocytophaga and Parvimonas strains.</title>
        <authorList>
            <person name="Watt R.M."/>
            <person name="Wang M."/>
            <person name="Yang T."/>
            <person name="Tong W.M."/>
        </authorList>
    </citation>
    <scope>NUCLEOTIDE SEQUENCE [LARGE SCALE GENOMIC DNA]</scope>
    <source>
        <strain evidence="2 3">CCUG 13156</strain>
    </source>
</reference>
<dbReference type="PANTHER" id="PTHR37841">
    <property type="entry name" value="GLR2918 PROTEIN"/>
    <property type="match status" value="1"/>
</dbReference>
<keyword evidence="1" id="KW-0732">Signal</keyword>
<evidence type="ECO:0000313" key="3">
    <source>
        <dbReference type="Proteomes" id="UP001324270"/>
    </source>
</evidence>
<dbReference type="Proteomes" id="UP001324270">
    <property type="component" value="Unassembled WGS sequence"/>
</dbReference>
<comment type="caution">
    <text evidence="2">The sequence shown here is derived from an EMBL/GenBank/DDBJ whole genome shotgun (WGS) entry which is preliminary data.</text>
</comment>
<dbReference type="PANTHER" id="PTHR37841:SF1">
    <property type="entry name" value="DUF3298 DOMAIN-CONTAINING PROTEIN"/>
    <property type="match status" value="1"/>
</dbReference>
<proteinExistence type="predicted"/>
<dbReference type="InterPro" id="IPR032774">
    <property type="entry name" value="WG_beta_rep"/>
</dbReference>
<keyword evidence="3" id="KW-1185">Reference proteome</keyword>
<gene>
    <name evidence="2" type="ORF">VJJ49_07975</name>
</gene>
<feature type="signal peptide" evidence="1">
    <location>
        <begin position="1"/>
        <end position="21"/>
    </location>
</feature>
<dbReference type="EMBL" id="JAYKBV010000009">
    <property type="protein sequence ID" value="MEB3040630.1"/>
    <property type="molecule type" value="Genomic_DNA"/>
</dbReference>
<evidence type="ECO:0000256" key="1">
    <source>
        <dbReference type="SAM" id="SignalP"/>
    </source>
</evidence>
<dbReference type="Pfam" id="PF14903">
    <property type="entry name" value="WG_beta_rep"/>
    <property type="match status" value="4"/>
</dbReference>
<organism evidence="2 3">
    <name type="scientific">Capnocytophaga gingivalis</name>
    <dbReference type="NCBI Taxonomy" id="1017"/>
    <lineage>
        <taxon>Bacteria</taxon>
        <taxon>Pseudomonadati</taxon>
        <taxon>Bacteroidota</taxon>
        <taxon>Flavobacteriia</taxon>
        <taxon>Flavobacteriales</taxon>
        <taxon>Flavobacteriaceae</taxon>
        <taxon>Capnocytophaga</taxon>
    </lineage>
</organism>
<accession>A0ABU5YA39</accession>
<evidence type="ECO:0000313" key="2">
    <source>
        <dbReference type="EMBL" id="MEB3040630.1"/>
    </source>
</evidence>